<evidence type="ECO:0000313" key="1">
    <source>
        <dbReference type="EMBL" id="RRQ03992.1"/>
    </source>
</evidence>
<reference evidence="1 2" key="1">
    <citation type="submission" date="2018-01" db="EMBL/GenBank/DDBJ databases">
        <title>Twenty Corynebacterium bovis Genomes.</title>
        <authorList>
            <person name="Gulvik C.A."/>
        </authorList>
    </citation>
    <scope>NUCLEOTIDE SEQUENCE [LARGE SCALE GENOMIC DNA]</scope>
    <source>
        <strain evidence="1 2">16-2004</strain>
    </source>
</reference>
<gene>
    <name evidence="1" type="ORF">CXF42_05450</name>
</gene>
<comment type="caution">
    <text evidence="1">The sequence shown here is derived from an EMBL/GenBank/DDBJ whole genome shotgun (WGS) entry which is preliminary data.</text>
</comment>
<evidence type="ECO:0000313" key="2">
    <source>
        <dbReference type="Proteomes" id="UP000278422"/>
    </source>
</evidence>
<dbReference type="Proteomes" id="UP000278422">
    <property type="component" value="Unassembled WGS sequence"/>
</dbReference>
<proteinExistence type="predicted"/>
<dbReference type="EMBL" id="PQNQ01000012">
    <property type="protein sequence ID" value="RRQ03992.1"/>
    <property type="molecule type" value="Genomic_DNA"/>
</dbReference>
<sequence>MAVEMARVQPWSVMARVAMVWLLAVMLRPWPVAEWARAVTRARRLVWLRFCFVVPRVWVRQSMAALIHRPRPVQVPRVAV</sequence>
<keyword evidence="2" id="KW-1185">Reference proteome</keyword>
<accession>A0A426Q4Q7</accession>
<name>A0A426Q4Q7_9CORY</name>
<protein>
    <submittedName>
        <fullName evidence="1">Uncharacterized protein</fullName>
    </submittedName>
</protein>
<dbReference type="AlphaFoldDB" id="A0A426Q4Q7"/>
<organism evidence="1 2">
    <name type="scientific">Corynebacterium bovis</name>
    <dbReference type="NCBI Taxonomy" id="36808"/>
    <lineage>
        <taxon>Bacteria</taxon>
        <taxon>Bacillati</taxon>
        <taxon>Actinomycetota</taxon>
        <taxon>Actinomycetes</taxon>
        <taxon>Mycobacteriales</taxon>
        <taxon>Corynebacteriaceae</taxon>
        <taxon>Corynebacterium</taxon>
    </lineage>
</organism>